<dbReference type="Pfam" id="PF01370">
    <property type="entry name" value="Epimerase"/>
    <property type="match status" value="1"/>
</dbReference>
<dbReference type="InterPro" id="IPR023393">
    <property type="entry name" value="START-like_dom_sf"/>
</dbReference>
<dbReference type="AlphaFoldDB" id="A0A1X1TSG4"/>
<sequence length="463" mass="49964">MSVDFSSTVAAPRAEVFAWHERPGAFTRLSPPWQPMHLVSEADSLRDGTAVLALPGGLRWVAEHQPDGYEPPARFVDALGGHGLATLPTRATLSWTHTHEFEDLGDGRTRVIDHVDTPIPGSLLRPMFVYRHRQLADDLAAHQRARQHGLKPLTVAVTGSSGLVGSALTAFLSTGGHQVIRLVRHAASDPDQRQWNPEDPDHDLLAGVDAVIHLAGESIAGRFTAGHRRAIRDSRIGPTRKLAELVARTTEQPVTLVCASAVGSYGYDRQDEILTEESARGDGFLADVVADWEDALAPAEQAGARVVRIRTGIVQSPRGGTLRLMRPLFSAGLGGKLGDGRQWLPWIGIDDLIDIYHRGLWDTELSGAVNAVAPNPVRNSEYTTTLGRVLHRPTVLPVPSLGPRLLLGAQGARELAGASQRVLPARLSAADHRFRLPELEPLLRHLLGRAADQEPAPASSDGG</sequence>
<dbReference type="CDD" id="cd05242">
    <property type="entry name" value="SDR_a8"/>
    <property type="match status" value="1"/>
</dbReference>
<dbReference type="Proteomes" id="UP000193465">
    <property type="component" value="Unassembled WGS sequence"/>
</dbReference>
<dbReference type="InterPro" id="IPR001509">
    <property type="entry name" value="Epimerase_deHydtase"/>
</dbReference>
<dbReference type="SUPFAM" id="SSF55961">
    <property type="entry name" value="Bet v1-like"/>
    <property type="match status" value="1"/>
</dbReference>
<dbReference type="Pfam" id="PF08338">
    <property type="entry name" value="DUF1731"/>
    <property type="match status" value="1"/>
</dbReference>
<accession>A0A1X1TSG4</accession>
<dbReference type="NCBIfam" id="TIGR01777">
    <property type="entry name" value="yfcH"/>
    <property type="match status" value="1"/>
</dbReference>
<dbReference type="STRING" id="188915.AWC02_08630"/>
<feature type="domain" description="NAD-dependent epimerase/dehydratase" evidence="2">
    <location>
        <begin position="155"/>
        <end position="358"/>
    </location>
</feature>
<dbReference type="EMBL" id="LQOT01000030">
    <property type="protein sequence ID" value="ORV47534.1"/>
    <property type="molecule type" value="Genomic_DNA"/>
</dbReference>
<dbReference type="Gene3D" id="3.30.530.20">
    <property type="match status" value="1"/>
</dbReference>
<proteinExistence type="inferred from homology"/>
<name>A0A1X1TSG4_9MYCO</name>
<protein>
    <submittedName>
        <fullName evidence="4">Nucleoside-diphosphate sugar epimerase</fullName>
    </submittedName>
</protein>
<dbReference type="Gene3D" id="3.40.50.720">
    <property type="entry name" value="NAD(P)-binding Rossmann-like Domain"/>
    <property type="match status" value="1"/>
</dbReference>
<evidence type="ECO:0000313" key="5">
    <source>
        <dbReference type="Proteomes" id="UP000193465"/>
    </source>
</evidence>
<dbReference type="InterPro" id="IPR036291">
    <property type="entry name" value="NAD(P)-bd_dom_sf"/>
</dbReference>
<comment type="similarity">
    <text evidence="1">Belongs to the NAD(P)-dependent epimerase/dehydratase family. SDR39U1 subfamily.</text>
</comment>
<evidence type="ECO:0000259" key="3">
    <source>
        <dbReference type="Pfam" id="PF08338"/>
    </source>
</evidence>
<evidence type="ECO:0000313" key="4">
    <source>
        <dbReference type="EMBL" id="ORV47534.1"/>
    </source>
</evidence>
<evidence type="ECO:0000256" key="1">
    <source>
        <dbReference type="ARBA" id="ARBA00009353"/>
    </source>
</evidence>
<dbReference type="InterPro" id="IPR013549">
    <property type="entry name" value="DUF1731"/>
</dbReference>
<dbReference type="InterPro" id="IPR010099">
    <property type="entry name" value="SDR39U1"/>
</dbReference>
<keyword evidence="5" id="KW-1185">Reference proteome</keyword>
<dbReference type="RefSeq" id="WP_085128312.1">
    <property type="nucleotide sequence ID" value="NZ_LQOT01000030.1"/>
</dbReference>
<gene>
    <name evidence="4" type="ORF">AWC02_08630</name>
</gene>
<dbReference type="PANTHER" id="PTHR11092:SF0">
    <property type="entry name" value="EPIMERASE FAMILY PROTEIN SDR39U1"/>
    <property type="match status" value="1"/>
</dbReference>
<organism evidence="4 5">
    <name type="scientific">Mycolicibacter engbaekii</name>
    <dbReference type="NCBI Taxonomy" id="188915"/>
    <lineage>
        <taxon>Bacteria</taxon>
        <taxon>Bacillati</taxon>
        <taxon>Actinomycetota</taxon>
        <taxon>Actinomycetes</taxon>
        <taxon>Mycobacteriales</taxon>
        <taxon>Mycobacteriaceae</taxon>
        <taxon>Mycolicibacter</taxon>
    </lineage>
</organism>
<dbReference type="SUPFAM" id="SSF51735">
    <property type="entry name" value="NAD(P)-binding Rossmann-fold domains"/>
    <property type="match status" value="1"/>
</dbReference>
<dbReference type="CDD" id="cd07820">
    <property type="entry name" value="SRPBCC_3"/>
    <property type="match status" value="1"/>
</dbReference>
<feature type="domain" description="DUF1731" evidence="3">
    <location>
        <begin position="398"/>
        <end position="446"/>
    </location>
</feature>
<reference evidence="4 5" key="1">
    <citation type="submission" date="2016-01" db="EMBL/GenBank/DDBJ databases">
        <title>The new phylogeny of the genus Mycobacterium.</title>
        <authorList>
            <person name="Tarcisio F."/>
            <person name="Conor M."/>
            <person name="Antonella G."/>
            <person name="Elisabetta G."/>
            <person name="Giulia F.S."/>
            <person name="Sara T."/>
            <person name="Anna F."/>
            <person name="Clotilde B."/>
            <person name="Roberto B."/>
            <person name="Veronica D.S."/>
            <person name="Fabio R."/>
            <person name="Monica P."/>
            <person name="Olivier J."/>
            <person name="Enrico T."/>
            <person name="Nicola S."/>
        </authorList>
    </citation>
    <scope>NUCLEOTIDE SEQUENCE [LARGE SCALE GENOMIC DNA]</scope>
    <source>
        <strain evidence="4 5">ATCC 27353</strain>
    </source>
</reference>
<comment type="caution">
    <text evidence="4">The sequence shown here is derived from an EMBL/GenBank/DDBJ whole genome shotgun (WGS) entry which is preliminary data.</text>
</comment>
<dbReference type="PANTHER" id="PTHR11092">
    <property type="entry name" value="SUGAR NUCLEOTIDE EPIMERASE RELATED"/>
    <property type="match status" value="1"/>
</dbReference>
<evidence type="ECO:0000259" key="2">
    <source>
        <dbReference type="Pfam" id="PF01370"/>
    </source>
</evidence>